<keyword evidence="5" id="KW-1185">Reference proteome</keyword>
<keyword evidence="2" id="KW-0288">FMN</keyword>
<dbReference type="Gene3D" id="3.40.50.360">
    <property type="match status" value="1"/>
</dbReference>
<evidence type="ECO:0000256" key="2">
    <source>
        <dbReference type="ARBA" id="ARBA00022643"/>
    </source>
</evidence>
<dbReference type="InterPro" id="IPR029039">
    <property type="entry name" value="Flavoprotein-like_sf"/>
</dbReference>
<feature type="domain" description="NADPH-dependent FMN reductase-like" evidence="3">
    <location>
        <begin position="8"/>
        <end position="104"/>
    </location>
</feature>
<dbReference type="InterPro" id="IPR051796">
    <property type="entry name" value="ISF_SsuE-like"/>
</dbReference>
<organism evidence="4 5">
    <name type="scientific">Paenibacillus sepulcri</name>
    <dbReference type="NCBI Taxonomy" id="359917"/>
    <lineage>
        <taxon>Bacteria</taxon>
        <taxon>Bacillati</taxon>
        <taxon>Bacillota</taxon>
        <taxon>Bacilli</taxon>
        <taxon>Bacillales</taxon>
        <taxon>Paenibacillaceae</taxon>
        <taxon>Paenibacillus</taxon>
    </lineage>
</organism>
<comment type="caution">
    <text evidence="4">The sequence shown here is derived from an EMBL/GenBank/DDBJ whole genome shotgun (WGS) entry which is preliminary data.</text>
</comment>
<evidence type="ECO:0000259" key="3">
    <source>
        <dbReference type="Pfam" id="PF03358"/>
    </source>
</evidence>
<dbReference type="Pfam" id="PF03358">
    <property type="entry name" value="FMN_red"/>
    <property type="match status" value="1"/>
</dbReference>
<accession>A0ABS7C9Z0</accession>
<gene>
    <name evidence="4" type="ORF">K0U00_26985</name>
</gene>
<feature type="non-terminal residue" evidence="4">
    <location>
        <position position="104"/>
    </location>
</feature>
<protein>
    <submittedName>
        <fullName evidence="4">Flavodoxin family protein</fullName>
    </submittedName>
</protein>
<sequence length="104" mass="11384">MNTLTESPKLLILVGSPRRDGNSAALAAAVQRGAEEGGTQVQLRFVDDYISSFLRDCRTCRLPSGECSINDSFRSLFIDGFLPAQAVIFCSPIYWYGLSGQMKS</sequence>
<keyword evidence="1" id="KW-0285">Flavoprotein</keyword>
<evidence type="ECO:0000256" key="1">
    <source>
        <dbReference type="ARBA" id="ARBA00022630"/>
    </source>
</evidence>
<dbReference type="Proteomes" id="UP001519887">
    <property type="component" value="Unassembled WGS sequence"/>
</dbReference>
<evidence type="ECO:0000313" key="5">
    <source>
        <dbReference type="Proteomes" id="UP001519887"/>
    </source>
</evidence>
<dbReference type="EMBL" id="JAHZIK010000933">
    <property type="protein sequence ID" value="MBW7457693.1"/>
    <property type="molecule type" value="Genomic_DNA"/>
</dbReference>
<dbReference type="PANTHER" id="PTHR43278">
    <property type="entry name" value="NAD(P)H-DEPENDENT FMN-CONTAINING OXIDOREDUCTASE YWQN-RELATED"/>
    <property type="match status" value="1"/>
</dbReference>
<dbReference type="SUPFAM" id="SSF52218">
    <property type="entry name" value="Flavoproteins"/>
    <property type="match status" value="1"/>
</dbReference>
<evidence type="ECO:0000313" key="4">
    <source>
        <dbReference type="EMBL" id="MBW7457693.1"/>
    </source>
</evidence>
<dbReference type="InterPro" id="IPR005025">
    <property type="entry name" value="FMN_Rdtase-like_dom"/>
</dbReference>
<dbReference type="PANTHER" id="PTHR43278:SF4">
    <property type="entry name" value="NAD(P)H-DEPENDENT FMN-CONTAINING OXIDOREDUCTASE YWQN-RELATED"/>
    <property type="match status" value="1"/>
</dbReference>
<reference evidence="4 5" key="1">
    <citation type="submission" date="2021-07" db="EMBL/GenBank/DDBJ databases">
        <title>Paenibacillus radiodurans sp. nov., isolated from the southeastern edge of Tengger Desert.</title>
        <authorList>
            <person name="Zhang G."/>
        </authorList>
    </citation>
    <scope>NUCLEOTIDE SEQUENCE [LARGE SCALE GENOMIC DNA]</scope>
    <source>
        <strain evidence="4 5">CCM 7311</strain>
    </source>
</reference>
<name>A0ABS7C9Z0_9BACL</name>
<proteinExistence type="predicted"/>